<evidence type="ECO:0000313" key="6">
    <source>
        <dbReference type="EMBL" id="ALO14157.1"/>
    </source>
</evidence>
<evidence type="ECO:0000256" key="3">
    <source>
        <dbReference type="ARBA" id="ARBA00022840"/>
    </source>
</evidence>
<feature type="domain" description="ABC transporter" evidence="5">
    <location>
        <begin position="3"/>
        <end position="214"/>
    </location>
</feature>
<dbReference type="SUPFAM" id="SSF52540">
    <property type="entry name" value="P-loop containing nucleoside triphosphate hydrolases"/>
    <property type="match status" value="1"/>
</dbReference>
<gene>
    <name evidence="6" type="primary">thiQ</name>
    <name evidence="6" type="ORF">L21SP5_00481</name>
</gene>
<evidence type="ECO:0000259" key="5">
    <source>
        <dbReference type="PROSITE" id="PS50893"/>
    </source>
</evidence>
<dbReference type="Proteomes" id="UP000064893">
    <property type="component" value="Chromosome"/>
</dbReference>
<comment type="similarity">
    <text evidence="1">Belongs to the ABC transporter superfamily.</text>
</comment>
<evidence type="ECO:0000256" key="4">
    <source>
        <dbReference type="ARBA" id="ARBA00022967"/>
    </source>
</evidence>
<evidence type="ECO:0000256" key="1">
    <source>
        <dbReference type="ARBA" id="ARBA00005417"/>
    </source>
</evidence>
<keyword evidence="7" id="KW-1185">Reference proteome</keyword>
<dbReference type="AlphaFoldDB" id="A0A0S2HVT7"/>
<dbReference type="InterPro" id="IPR003439">
    <property type="entry name" value="ABC_transporter-like_ATP-bd"/>
</dbReference>
<dbReference type="PANTHER" id="PTHR42798">
    <property type="entry name" value="LIPOPROTEIN-RELEASING SYSTEM ATP-BINDING PROTEIN LOLD"/>
    <property type="match status" value="1"/>
</dbReference>
<dbReference type="InterPro" id="IPR027417">
    <property type="entry name" value="P-loop_NTPase"/>
</dbReference>
<proteinExistence type="inferred from homology"/>
<protein>
    <submittedName>
        <fullName evidence="6">Thiamine import ATP-binding protein ThiQ</fullName>
        <ecNumber evidence="6">3.6.3.-</ecNumber>
    </submittedName>
</protein>
<dbReference type="InterPro" id="IPR017871">
    <property type="entry name" value="ABC_transporter-like_CS"/>
</dbReference>
<reference evidence="6 7" key="1">
    <citation type="submission" date="2015-11" db="EMBL/GenBank/DDBJ databases">
        <title>Description and complete genome sequence of a novel strain predominating in hypersaline microbial mats and representing a new family of the Bacteriodetes phylum.</title>
        <authorList>
            <person name="Spring S."/>
            <person name="Bunk B."/>
            <person name="Sproer C."/>
            <person name="Klenk H.-P."/>
        </authorList>
    </citation>
    <scope>NUCLEOTIDE SEQUENCE [LARGE SCALE GENOMIC DNA]</scope>
    <source>
        <strain evidence="6 7">L21-Spi-D4</strain>
    </source>
</reference>
<dbReference type="GO" id="GO:0005524">
    <property type="term" value="F:ATP binding"/>
    <property type="evidence" value="ECO:0007669"/>
    <property type="project" value="UniProtKB-KW"/>
</dbReference>
<dbReference type="KEGG" id="blq:L21SP5_00481"/>
<dbReference type="STRING" id="1307839.L21SP5_00481"/>
<dbReference type="PROSITE" id="PS50893">
    <property type="entry name" value="ABC_TRANSPORTER_2"/>
    <property type="match status" value="1"/>
</dbReference>
<keyword evidence="6" id="KW-0378">Hydrolase</keyword>
<sequence>MKLALSGLLPYPLEEMTHAKNSFWQHGSCIFTPENNYEIIASSGRGKTTLLNVLFGIRNDYHGQFIIEDIPANNLKLSDWAHIRTHKISSVFQGLRLFRHLTGKQNIDIKNRLTGRLTDQQIKNLAKTLGIEQQMSQKAGLMSYGQQQRLAVLRAFAQPFEWLLLDEPFSHLDPVTAQITADLIRNECNVRSANFIVTRLMSEDYLQANEEIIL</sequence>
<dbReference type="Pfam" id="PF00005">
    <property type="entry name" value="ABC_tran"/>
    <property type="match status" value="1"/>
</dbReference>
<dbReference type="Gene3D" id="3.40.50.300">
    <property type="entry name" value="P-loop containing nucleotide triphosphate hydrolases"/>
    <property type="match status" value="1"/>
</dbReference>
<keyword evidence="2" id="KW-0547">Nucleotide-binding</keyword>
<evidence type="ECO:0000313" key="7">
    <source>
        <dbReference type="Proteomes" id="UP000064893"/>
    </source>
</evidence>
<dbReference type="OrthoDB" id="1098100at2"/>
<evidence type="ECO:0000256" key="2">
    <source>
        <dbReference type="ARBA" id="ARBA00022741"/>
    </source>
</evidence>
<organism evidence="6 7">
    <name type="scientific">Salinivirga cyanobacteriivorans</name>
    <dbReference type="NCBI Taxonomy" id="1307839"/>
    <lineage>
        <taxon>Bacteria</taxon>
        <taxon>Pseudomonadati</taxon>
        <taxon>Bacteroidota</taxon>
        <taxon>Bacteroidia</taxon>
        <taxon>Bacteroidales</taxon>
        <taxon>Salinivirgaceae</taxon>
        <taxon>Salinivirga</taxon>
    </lineage>
</organism>
<name>A0A0S2HVT7_9BACT</name>
<accession>A0A0S2HVT7</accession>
<keyword evidence="3 6" id="KW-0067">ATP-binding</keyword>
<keyword evidence="4" id="KW-1278">Translocase</keyword>
<dbReference type="RefSeq" id="WP_057951732.1">
    <property type="nucleotide sequence ID" value="NZ_CP013118.1"/>
</dbReference>
<dbReference type="EC" id="3.6.3.-" evidence="6"/>
<dbReference type="PANTHER" id="PTHR42798:SF7">
    <property type="entry name" value="ALPHA-D-RIBOSE 1-METHYLPHOSPHONATE 5-TRIPHOSPHATE SYNTHASE SUBUNIT PHNL"/>
    <property type="match status" value="1"/>
</dbReference>
<dbReference type="PROSITE" id="PS00211">
    <property type="entry name" value="ABC_TRANSPORTER_1"/>
    <property type="match status" value="1"/>
</dbReference>
<dbReference type="GO" id="GO:0016887">
    <property type="term" value="F:ATP hydrolysis activity"/>
    <property type="evidence" value="ECO:0007669"/>
    <property type="project" value="InterPro"/>
</dbReference>
<dbReference type="EMBL" id="CP013118">
    <property type="protein sequence ID" value="ALO14157.1"/>
    <property type="molecule type" value="Genomic_DNA"/>
</dbReference>